<feature type="region of interest" description="Disordered" evidence="1">
    <location>
        <begin position="157"/>
        <end position="181"/>
    </location>
</feature>
<keyword evidence="2" id="KW-0732">Signal</keyword>
<protein>
    <submittedName>
        <fullName evidence="3">Uncharacterized protein</fullName>
    </submittedName>
</protein>
<organism evidence="3 4">
    <name type="scientific">Tulasnella calospora MUT 4182</name>
    <dbReference type="NCBI Taxonomy" id="1051891"/>
    <lineage>
        <taxon>Eukaryota</taxon>
        <taxon>Fungi</taxon>
        <taxon>Dikarya</taxon>
        <taxon>Basidiomycota</taxon>
        <taxon>Agaricomycotina</taxon>
        <taxon>Agaricomycetes</taxon>
        <taxon>Cantharellales</taxon>
        <taxon>Tulasnellaceae</taxon>
        <taxon>Tulasnella</taxon>
    </lineage>
</organism>
<reference evidence="3 4" key="1">
    <citation type="submission" date="2014-04" db="EMBL/GenBank/DDBJ databases">
        <authorList>
            <consortium name="DOE Joint Genome Institute"/>
            <person name="Kuo A."/>
            <person name="Girlanda M."/>
            <person name="Perotto S."/>
            <person name="Kohler A."/>
            <person name="Nagy L.G."/>
            <person name="Floudas D."/>
            <person name="Copeland A."/>
            <person name="Barry K.W."/>
            <person name="Cichocki N."/>
            <person name="Veneault-Fourrey C."/>
            <person name="LaButti K."/>
            <person name="Lindquist E.A."/>
            <person name="Lipzen A."/>
            <person name="Lundell T."/>
            <person name="Morin E."/>
            <person name="Murat C."/>
            <person name="Sun H."/>
            <person name="Tunlid A."/>
            <person name="Henrissat B."/>
            <person name="Grigoriev I.V."/>
            <person name="Hibbett D.S."/>
            <person name="Martin F."/>
            <person name="Nordberg H.P."/>
            <person name="Cantor M.N."/>
            <person name="Hua S.X."/>
        </authorList>
    </citation>
    <scope>NUCLEOTIDE SEQUENCE [LARGE SCALE GENOMIC DNA]</scope>
    <source>
        <strain evidence="3 4">MUT 4182</strain>
    </source>
</reference>
<feature type="signal peptide" evidence="2">
    <location>
        <begin position="1"/>
        <end position="23"/>
    </location>
</feature>
<dbReference type="AlphaFoldDB" id="A0A0C3Q4C3"/>
<evidence type="ECO:0000313" key="3">
    <source>
        <dbReference type="EMBL" id="KIO18091.1"/>
    </source>
</evidence>
<evidence type="ECO:0000313" key="4">
    <source>
        <dbReference type="Proteomes" id="UP000054248"/>
    </source>
</evidence>
<accession>A0A0C3Q4C3</accession>
<evidence type="ECO:0000256" key="2">
    <source>
        <dbReference type="SAM" id="SignalP"/>
    </source>
</evidence>
<feature type="chain" id="PRO_5002168266" evidence="2">
    <location>
        <begin position="24"/>
        <end position="181"/>
    </location>
</feature>
<evidence type="ECO:0000256" key="1">
    <source>
        <dbReference type="SAM" id="MobiDB-lite"/>
    </source>
</evidence>
<proteinExistence type="predicted"/>
<dbReference type="EMBL" id="KN823313">
    <property type="protein sequence ID" value="KIO18091.1"/>
    <property type="molecule type" value="Genomic_DNA"/>
</dbReference>
<keyword evidence="4" id="KW-1185">Reference proteome</keyword>
<gene>
    <name evidence="3" type="ORF">M407DRAFT_32218</name>
</gene>
<dbReference type="HOGENOM" id="CLU_1490065_0_0_1"/>
<dbReference type="Proteomes" id="UP000054248">
    <property type="component" value="Unassembled WGS sequence"/>
</dbReference>
<name>A0A0C3Q4C3_9AGAM</name>
<reference evidence="4" key="2">
    <citation type="submission" date="2015-01" db="EMBL/GenBank/DDBJ databases">
        <title>Evolutionary Origins and Diversification of the Mycorrhizal Mutualists.</title>
        <authorList>
            <consortium name="DOE Joint Genome Institute"/>
            <consortium name="Mycorrhizal Genomics Consortium"/>
            <person name="Kohler A."/>
            <person name="Kuo A."/>
            <person name="Nagy L.G."/>
            <person name="Floudas D."/>
            <person name="Copeland A."/>
            <person name="Barry K.W."/>
            <person name="Cichocki N."/>
            <person name="Veneault-Fourrey C."/>
            <person name="LaButti K."/>
            <person name="Lindquist E.A."/>
            <person name="Lipzen A."/>
            <person name="Lundell T."/>
            <person name="Morin E."/>
            <person name="Murat C."/>
            <person name="Riley R."/>
            <person name="Ohm R."/>
            <person name="Sun H."/>
            <person name="Tunlid A."/>
            <person name="Henrissat B."/>
            <person name="Grigoriev I.V."/>
            <person name="Hibbett D.S."/>
            <person name="Martin F."/>
        </authorList>
    </citation>
    <scope>NUCLEOTIDE SEQUENCE [LARGE SCALE GENOMIC DNA]</scope>
    <source>
        <strain evidence="4">MUT 4182</strain>
    </source>
</reference>
<sequence>MQISSYQSLFQLWFLTFLRTLLTSVQQLFRRARTMPPASPPPQCEPGTDAPTEFKDPIRLSLNERVAYIELASLTDFESRHTLLQSNHERYLSLETSAFPSKPFAHIPQACYKDILALINGPLPALTLGDDHALAGAKVRTPPLPNSLTPSTTIAASVAHPQPAPPPHRLQRRPTELFTPH</sequence>